<protein>
    <recommendedName>
        <fullName evidence="4">LPS-assembly protein LptD</fullName>
    </recommendedName>
</protein>
<feature type="signal peptide" evidence="4">
    <location>
        <begin position="1"/>
        <end position="21"/>
    </location>
</feature>
<keyword evidence="2 4" id="KW-0472">Membrane</keyword>
<organism evidence="8 9">
    <name type="scientific">Sneathiella sedimenti</name>
    <dbReference type="NCBI Taxonomy" id="2816034"/>
    <lineage>
        <taxon>Bacteria</taxon>
        <taxon>Pseudomonadati</taxon>
        <taxon>Pseudomonadota</taxon>
        <taxon>Alphaproteobacteria</taxon>
        <taxon>Sneathiellales</taxon>
        <taxon>Sneathiellaceae</taxon>
        <taxon>Sneathiella</taxon>
    </lineage>
</organism>
<dbReference type="HAMAP" id="MF_01411">
    <property type="entry name" value="LPS_assembly_LptD"/>
    <property type="match status" value="1"/>
</dbReference>
<evidence type="ECO:0000259" key="6">
    <source>
        <dbReference type="Pfam" id="PF04453"/>
    </source>
</evidence>
<dbReference type="InterPro" id="IPR005653">
    <property type="entry name" value="OstA-like_N"/>
</dbReference>
<reference evidence="8 9" key="1">
    <citation type="submission" date="2021-03" db="EMBL/GenBank/DDBJ databases">
        <title>Sneathiella sp. CAU 1612 isolated from Kang Won-do.</title>
        <authorList>
            <person name="Kim W."/>
        </authorList>
    </citation>
    <scope>NUCLEOTIDE SEQUENCE [LARGE SCALE GENOMIC DNA]</scope>
    <source>
        <strain evidence="8 9">CAU 1612</strain>
    </source>
</reference>
<evidence type="ECO:0000256" key="3">
    <source>
        <dbReference type="ARBA" id="ARBA00023237"/>
    </source>
</evidence>
<comment type="caution">
    <text evidence="4">Lacks conserved residue(s) required for the propagation of feature annotation.</text>
</comment>
<dbReference type="Gene3D" id="2.60.450.10">
    <property type="entry name" value="Lipopolysaccharide (LPS) transport protein A like domain"/>
    <property type="match status" value="1"/>
</dbReference>
<evidence type="ECO:0000313" key="8">
    <source>
        <dbReference type="EMBL" id="MBO0334522.1"/>
    </source>
</evidence>
<evidence type="ECO:0000313" key="9">
    <source>
        <dbReference type="Proteomes" id="UP000664761"/>
    </source>
</evidence>
<dbReference type="EMBL" id="JAFLNC010000004">
    <property type="protein sequence ID" value="MBO0334522.1"/>
    <property type="molecule type" value="Genomic_DNA"/>
</dbReference>
<dbReference type="PANTHER" id="PTHR30189">
    <property type="entry name" value="LPS-ASSEMBLY PROTEIN"/>
    <property type="match status" value="1"/>
</dbReference>
<comment type="similarity">
    <text evidence="4">Belongs to the LptD family.</text>
</comment>
<name>A0ABS3F7L3_9PROT</name>
<keyword evidence="3 4" id="KW-0998">Cell outer membrane</keyword>
<keyword evidence="1 4" id="KW-0732">Signal</keyword>
<gene>
    <name evidence="4" type="primary">lptD</name>
    <name evidence="8" type="ORF">J0X12_12915</name>
</gene>
<dbReference type="InterPro" id="IPR020889">
    <property type="entry name" value="LipoPS_assembly_LptD"/>
</dbReference>
<comment type="function">
    <text evidence="4">Involved in the assembly of lipopolysaccharide (LPS) at the surface of the outer membrane.</text>
</comment>
<evidence type="ECO:0000259" key="7">
    <source>
        <dbReference type="Pfam" id="PF19838"/>
    </source>
</evidence>
<keyword evidence="9" id="KW-1185">Reference proteome</keyword>
<dbReference type="RefSeq" id="WP_207046422.1">
    <property type="nucleotide sequence ID" value="NZ_JAFLNC010000004.1"/>
</dbReference>
<dbReference type="Proteomes" id="UP000664761">
    <property type="component" value="Unassembled WGS sequence"/>
</dbReference>
<proteinExistence type="inferred from homology"/>
<accession>A0ABS3F7L3</accession>
<comment type="subunit">
    <text evidence="4">Component of the lipopolysaccharide transport and assembly complex.</text>
</comment>
<evidence type="ECO:0000256" key="1">
    <source>
        <dbReference type="ARBA" id="ARBA00022729"/>
    </source>
</evidence>
<dbReference type="Pfam" id="PF19838">
    <property type="entry name" value="LptD_2"/>
    <property type="match status" value="1"/>
</dbReference>
<dbReference type="Pfam" id="PF04453">
    <property type="entry name" value="LptD"/>
    <property type="match status" value="1"/>
</dbReference>
<sequence precursor="true">MMPLTLAALLLLPTPFSVSFAQETPSTELDLSKEALLSAEEVTYFNTEQRVEATGNVEIVQGERILKADKVIYNITADTVRAEGNVVLMDPTGNVLFADNMELENELKTGAIRNFKLLFTDNSRLAAHDAVREDENRTVMTKAVFTSCEPCREDPNRAPIWQIKSEKVVHDRTEKTITYRNAFLEFFGVPIMYTPYFSHPDPTVDRESGFLAPTVFDSSTLGYGIKIPYYYVISDDKDITITPTFTTKEGVQMAAEYRQAVESGDFQVDGSLTYVEEVDNNNIETGEEAFQGHIRGDGQFRIDDGWVWGFDVFRTTNDTYLEKYDISDLDTLTSTLYLQGQRGRNFSLLSAYSFQGLTEDDVSGETPIVPAWWNYSFVGEPNSFGGRFSADADVLAIYRTDGQDTDRFSLEGGYHVPYTTSNGQVITFDTSLRGDLYYAHDILANPDDPSSATDQNDFYGRLVPSASVEWRYPFVRQAGSIRQMVEPIVEAVWSDVVGDKDTPNEDSLSFEFDDTNLFGSNRYAGLDEVETGARVNYGINMGVYGASGGYTTLLFGQSYNFSDNTGFANGTGLEDQFSDYVARLEIRPADYLQFVNRVRLDHDSLYLARNEVTMKLGTFDHWFNLGYVYLRDDPNGLTQDKREEVFIEGKTKVADFWSVYGSYRRNLVDGGNSIDGTLGFEYLDECFGFALEAKRSFTRDRDVEPETRVSVKFRLLPFN</sequence>
<dbReference type="Pfam" id="PF03968">
    <property type="entry name" value="LptD_N"/>
    <property type="match status" value="1"/>
</dbReference>
<evidence type="ECO:0000259" key="5">
    <source>
        <dbReference type="Pfam" id="PF03968"/>
    </source>
</evidence>
<evidence type="ECO:0000256" key="2">
    <source>
        <dbReference type="ARBA" id="ARBA00023136"/>
    </source>
</evidence>
<comment type="caution">
    <text evidence="8">The sequence shown here is derived from an EMBL/GenBank/DDBJ whole genome shotgun (WGS) entry which is preliminary data.</text>
</comment>
<feature type="chain" id="PRO_5044940368" description="LPS-assembly protein LptD" evidence="4">
    <location>
        <begin position="22"/>
        <end position="719"/>
    </location>
</feature>
<feature type="domain" description="LPS-assembly protein LptD central" evidence="7">
    <location>
        <begin position="179"/>
        <end position="258"/>
    </location>
</feature>
<comment type="subcellular location">
    <subcellularLocation>
        <location evidence="4">Cell outer membrane</location>
    </subcellularLocation>
</comment>
<dbReference type="InterPro" id="IPR045659">
    <property type="entry name" value="LptD_2"/>
</dbReference>
<dbReference type="InterPro" id="IPR007543">
    <property type="entry name" value="LptD_C"/>
</dbReference>
<evidence type="ECO:0000256" key="4">
    <source>
        <dbReference type="HAMAP-Rule" id="MF_01411"/>
    </source>
</evidence>
<dbReference type="InterPro" id="IPR050218">
    <property type="entry name" value="LptD"/>
</dbReference>
<feature type="domain" description="Organic solvent tolerance-like N-terminal" evidence="5">
    <location>
        <begin position="39"/>
        <end position="105"/>
    </location>
</feature>
<feature type="domain" description="LptD C-terminal" evidence="6">
    <location>
        <begin position="292"/>
        <end position="657"/>
    </location>
</feature>
<dbReference type="PANTHER" id="PTHR30189:SF1">
    <property type="entry name" value="LPS-ASSEMBLY PROTEIN LPTD"/>
    <property type="match status" value="1"/>
</dbReference>